<reference evidence="3" key="1">
    <citation type="submission" date="2016-06" db="UniProtKB">
        <authorList>
            <consortium name="WormBaseParasite"/>
        </authorList>
    </citation>
    <scope>IDENTIFICATION</scope>
</reference>
<accession>A0A183SPV0</accession>
<dbReference type="AlphaFoldDB" id="A0A183SPV0"/>
<protein>
    <submittedName>
        <fullName evidence="3">Reverse transcriptase domain-containing protein</fullName>
    </submittedName>
</protein>
<name>A0A183SPV0_SCHSO</name>
<gene>
    <name evidence="1" type="ORF">SSLN_LOCUS6248</name>
</gene>
<dbReference type="EMBL" id="UYSU01033605">
    <property type="protein sequence ID" value="VDL92633.1"/>
    <property type="molecule type" value="Genomic_DNA"/>
</dbReference>
<proteinExistence type="predicted"/>
<keyword evidence="2" id="KW-1185">Reference proteome</keyword>
<dbReference type="WBParaSite" id="SSLN_0000644501-mRNA-1">
    <property type="protein sequence ID" value="SSLN_0000644501-mRNA-1"/>
    <property type="gene ID" value="SSLN_0000644501"/>
</dbReference>
<evidence type="ECO:0000313" key="3">
    <source>
        <dbReference type="WBParaSite" id="SSLN_0000644501-mRNA-1"/>
    </source>
</evidence>
<dbReference type="Proteomes" id="UP000275846">
    <property type="component" value="Unassembled WGS sequence"/>
</dbReference>
<reference evidence="1 2" key="2">
    <citation type="submission" date="2018-11" db="EMBL/GenBank/DDBJ databases">
        <authorList>
            <consortium name="Pathogen Informatics"/>
        </authorList>
    </citation>
    <scope>NUCLEOTIDE SEQUENCE [LARGE SCALE GENOMIC DNA]</scope>
    <source>
        <strain evidence="1 2">NST_G2</strain>
    </source>
</reference>
<sequence>MQASTRVSTTTVHNLIFADDSALNTVAKEDIQRSMYLFAAGCVNFGLTISTAKTVFIHQPPPRINVNCA</sequence>
<organism evidence="3">
    <name type="scientific">Schistocephalus solidus</name>
    <name type="common">Tapeworm</name>
    <dbReference type="NCBI Taxonomy" id="70667"/>
    <lineage>
        <taxon>Eukaryota</taxon>
        <taxon>Metazoa</taxon>
        <taxon>Spiralia</taxon>
        <taxon>Lophotrochozoa</taxon>
        <taxon>Platyhelminthes</taxon>
        <taxon>Cestoda</taxon>
        <taxon>Eucestoda</taxon>
        <taxon>Diphyllobothriidea</taxon>
        <taxon>Diphyllobothriidae</taxon>
        <taxon>Schistocephalus</taxon>
    </lineage>
</organism>
<evidence type="ECO:0000313" key="2">
    <source>
        <dbReference type="Proteomes" id="UP000275846"/>
    </source>
</evidence>
<dbReference type="OrthoDB" id="410381at2759"/>
<evidence type="ECO:0000313" key="1">
    <source>
        <dbReference type="EMBL" id="VDL92633.1"/>
    </source>
</evidence>